<keyword evidence="6 8" id="KW-0368">Histidine biosynthesis</keyword>
<dbReference type="InterPro" id="IPR004013">
    <property type="entry name" value="PHP_dom"/>
</dbReference>
<dbReference type="STRING" id="915059.NH26_07225"/>
<accession>A0A1S1YZ58</accession>
<dbReference type="GO" id="GO:0005737">
    <property type="term" value="C:cytoplasm"/>
    <property type="evidence" value="ECO:0007669"/>
    <property type="project" value="TreeGrafter"/>
</dbReference>
<comment type="catalytic activity">
    <reaction evidence="7 8">
        <text>L-histidinol phosphate + H2O = L-histidinol + phosphate</text>
        <dbReference type="Rhea" id="RHEA:14465"/>
        <dbReference type="ChEBI" id="CHEBI:15377"/>
        <dbReference type="ChEBI" id="CHEBI:43474"/>
        <dbReference type="ChEBI" id="CHEBI:57699"/>
        <dbReference type="ChEBI" id="CHEBI:57980"/>
        <dbReference type="EC" id="3.1.3.15"/>
    </reaction>
</comment>
<comment type="caution">
    <text evidence="10">The sequence shown here is derived from an EMBL/GenBank/DDBJ whole genome shotgun (WGS) entry which is preliminary data.</text>
</comment>
<evidence type="ECO:0000256" key="4">
    <source>
        <dbReference type="ARBA" id="ARBA00022605"/>
    </source>
</evidence>
<dbReference type="UniPathway" id="UPA00031">
    <property type="reaction ID" value="UER00013"/>
</dbReference>
<organism evidence="10 11">
    <name type="scientific">Flammeovirga pacifica</name>
    <dbReference type="NCBI Taxonomy" id="915059"/>
    <lineage>
        <taxon>Bacteria</taxon>
        <taxon>Pseudomonadati</taxon>
        <taxon>Bacteroidota</taxon>
        <taxon>Cytophagia</taxon>
        <taxon>Cytophagales</taxon>
        <taxon>Flammeovirgaceae</taxon>
        <taxon>Flammeovirga</taxon>
    </lineage>
</organism>
<evidence type="ECO:0000256" key="1">
    <source>
        <dbReference type="ARBA" id="ARBA00004970"/>
    </source>
</evidence>
<name>A0A1S1YZ58_FLAPC</name>
<dbReference type="AlphaFoldDB" id="A0A1S1YZ58"/>
<dbReference type="InterPro" id="IPR010140">
    <property type="entry name" value="Histidinol_P_phosphatase_HisJ"/>
</dbReference>
<dbReference type="Pfam" id="PF02811">
    <property type="entry name" value="PHP"/>
    <property type="match status" value="1"/>
</dbReference>
<sequence length="286" mass="33551">MQTNWTNFHSHSHFCDGKSSLEEHVIAAIEQNVKSFGFSSHSPVPFSTTWNMEMGRLGEYIKETKRLKEKYKDQIQLYTGLEVDFVSQKCGVHNFPQLDYTVGSVHFVDKFEDGTYWEIDNTKTIFERGLQEIFGGNIQRAFKRYYDLSMEMLEEDTPDVLGHMDKFKMHNSTGNWFSEDEEWYKKMVLEYLRVIQESGVIVEINTRGFYKGYSKDFYPSNWIIKELIDRKVPISLNSDSHTTFEITKGFKEVAQLLLSLGLKEIYCLWNNEWQPFALKENGVILS</sequence>
<dbReference type="EMBL" id="JRYR02000001">
    <property type="protein sequence ID" value="OHX66155.1"/>
    <property type="molecule type" value="Genomic_DNA"/>
</dbReference>
<gene>
    <name evidence="10" type="ORF">NH26_07225</name>
</gene>
<keyword evidence="11" id="KW-1185">Reference proteome</keyword>
<evidence type="ECO:0000256" key="6">
    <source>
        <dbReference type="ARBA" id="ARBA00023102"/>
    </source>
</evidence>
<evidence type="ECO:0000256" key="3">
    <source>
        <dbReference type="ARBA" id="ARBA00013085"/>
    </source>
</evidence>
<evidence type="ECO:0000256" key="2">
    <source>
        <dbReference type="ARBA" id="ARBA00009152"/>
    </source>
</evidence>
<dbReference type="EC" id="3.1.3.15" evidence="3 8"/>
<dbReference type="PANTHER" id="PTHR21039">
    <property type="entry name" value="HISTIDINOL PHOSPHATASE-RELATED"/>
    <property type="match status" value="1"/>
</dbReference>
<dbReference type="PANTHER" id="PTHR21039:SF0">
    <property type="entry name" value="HISTIDINOL-PHOSPHATASE"/>
    <property type="match status" value="1"/>
</dbReference>
<evidence type="ECO:0000256" key="7">
    <source>
        <dbReference type="ARBA" id="ARBA00049158"/>
    </source>
</evidence>
<dbReference type="OrthoDB" id="9775255at2"/>
<comment type="pathway">
    <text evidence="1 8">Amino-acid biosynthesis; L-histidine biosynthesis; L-histidine from 5-phospho-alpha-D-ribose 1-diphosphate: step 8/9.</text>
</comment>
<reference evidence="10 11" key="1">
    <citation type="journal article" date="2012" name="Int. J. Syst. Evol. Microbiol.">
        <title>Flammeovirga pacifica sp. nov., isolated from deep-sea sediment.</title>
        <authorList>
            <person name="Xu H."/>
            <person name="Fu Y."/>
            <person name="Yang N."/>
            <person name="Ding Z."/>
            <person name="Lai Q."/>
            <person name="Zeng R."/>
        </authorList>
    </citation>
    <scope>NUCLEOTIDE SEQUENCE [LARGE SCALE GENOMIC DNA]</scope>
    <source>
        <strain evidence="11">DSM 24597 / LMG 26175 / WPAGA1</strain>
    </source>
</reference>
<feature type="domain" description="PHP" evidence="9">
    <location>
        <begin position="8"/>
        <end position="206"/>
    </location>
</feature>
<evidence type="ECO:0000259" key="9">
    <source>
        <dbReference type="Pfam" id="PF02811"/>
    </source>
</evidence>
<dbReference type="Proteomes" id="UP000179797">
    <property type="component" value="Unassembled WGS sequence"/>
</dbReference>
<dbReference type="GO" id="GO:0004401">
    <property type="term" value="F:histidinol-phosphatase activity"/>
    <property type="evidence" value="ECO:0007669"/>
    <property type="project" value="UniProtKB-UniRule"/>
</dbReference>
<proteinExistence type="inferred from homology"/>
<keyword evidence="4 8" id="KW-0028">Amino-acid biosynthesis</keyword>
<dbReference type="RefSeq" id="WP_044218497.1">
    <property type="nucleotide sequence ID" value="NZ_JRYR02000001.1"/>
</dbReference>
<evidence type="ECO:0000313" key="11">
    <source>
        <dbReference type="Proteomes" id="UP000179797"/>
    </source>
</evidence>
<evidence type="ECO:0000256" key="5">
    <source>
        <dbReference type="ARBA" id="ARBA00022801"/>
    </source>
</evidence>
<dbReference type="CDD" id="cd12110">
    <property type="entry name" value="PHP_HisPPase_Hisj_like"/>
    <property type="match status" value="1"/>
</dbReference>
<evidence type="ECO:0000256" key="8">
    <source>
        <dbReference type="RuleBase" id="RU366003"/>
    </source>
</evidence>
<dbReference type="GO" id="GO:0000105">
    <property type="term" value="P:L-histidine biosynthetic process"/>
    <property type="evidence" value="ECO:0007669"/>
    <property type="project" value="UniProtKB-UniRule"/>
</dbReference>
<dbReference type="Gene3D" id="3.20.20.140">
    <property type="entry name" value="Metal-dependent hydrolases"/>
    <property type="match status" value="1"/>
</dbReference>
<evidence type="ECO:0000313" key="10">
    <source>
        <dbReference type="EMBL" id="OHX66155.1"/>
    </source>
</evidence>
<dbReference type="NCBIfam" id="TIGR01856">
    <property type="entry name" value="hisJ_fam"/>
    <property type="match status" value="1"/>
</dbReference>
<protein>
    <recommendedName>
        <fullName evidence="3 8">Histidinol-phosphatase</fullName>
        <shortName evidence="8">HolPase</shortName>
        <ecNumber evidence="3 8">3.1.3.15</ecNumber>
    </recommendedName>
</protein>
<dbReference type="InterPro" id="IPR016195">
    <property type="entry name" value="Pol/histidinol_Pase-like"/>
</dbReference>
<comment type="similarity">
    <text evidence="2 8">Belongs to the PHP hydrolase family. HisK subfamily.</text>
</comment>
<dbReference type="SUPFAM" id="SSF89550">
    <property type="entry name" value="PHP domain-like"/>
    <property type="match status" value="1"/>
</dbReference>
<keyword evidence="5 8" id="KW-0378">Hydrolase</keyword>